<keyword evidence="2" id="KW-1185">Reference proteome</keyword>
<dbReference type="AlphaFoldDB" id="A0A4V6Q2A4"/>
<dbReference type="InterPro" id="IPR012964">
    <property type="entry name" value="DUF1702"/>
</dbReference>
<organism evidence="1 2">
    <name type="scientific">Naumannella halotolerans</name>
    <dbReference type="NCBI Taxonomy" id="993414"/>
    <lineage>
        <taxon>Bacteria</taxon>
        <taxon>Bacillati</taxon>
        <taxon>Actinomycetota</taxon>
        <taxon>Actinomycetes</taxon>
        <taxon>Propionibacteriales</taxon>
        <taxon>Propionibacteriaceae</taxon>
        <taxon>Naumannella</taxon>
    </lineage>
</organism>
<name>A0A4V6Q2A4_9ACTN</name>
<dbReference type="Proteomes" id="UP000295371">
    <property type="component" value="Unassembled WGS sequence"/>
</dbReference>
<protein>
    <submittedName>
        <fullName evidence="1">Uncharacterized protein DUF1702</fullName>
    </submittedName>
</protein>
<evidence type="ECO:0000313" key="2">
    <source>
        <dbReference type="Proteomes" id="UP000295371"/>
    </source>
</evidence>
<sequence>MTPKLSTIARALLGLSADEFPKLAAQRVGDHDDMHATWTSFEPVAATLVDTFYLSLDIGDHRTVADAMDKYPEELRGIAYEGAGMGLMLRDSLLPWSNELHKLIHGPGAAYRCLIHIGAGLVLARLPNDPMKFINAQAPLMRHFVADGYGFFDGFFRWEQVVTAKRTPPRLHGYALNAYDQGVGRSLWFSSGANVGRIHHTVSGFSSSRQADLWSGVGLACAYAAGVLDARAIQDLTEVAGPYASDVATGVAVAAVFRSQSELTAAPHTDLASQVLWAADAHELAQAVTDQLEQLLPGSTSPDDHTYQQWRQSIAERWQQTVPNLASTRSKP</sequence>
<accession>A0A4V6Q2A4</accession>
<proteinExistence type="predicted"/>
<comment type="caution">
    <text evidence="1">The sequence shown here is derived from an EMBL/GenBank/DDBJ whole genome shotgun (WGS) entry which is preliminary data.</text>
</comment>
<gene>
    <name evidence="1" type="ORF">CLV29_3122</name>
</gene>
<dbReference type="EMBL" id="SOAW01000003">
    <property type="protein sequence ID" value="TDT30098.1"/>
    <property type="molecule type" value="Genomic_DNA"/>
</dbReference>
<reference evidence="1 2" key="1">
    <citation type="submission" date="2019-03" db="EMBL/GenBank/DDBJ databases">
        <title>Genomic Encyclopedia of Archaeal and Bacterial Type Strains, Phase II (KMG-II): from individual species to whole genera.</title>
        <authorList>
            <person name="Goeker M."/>
        </authorList>
    </citation>
    <scope>NUCLEOTIDE SEQUENCE [LARGE SCALE GENOMIC DNA]</scope>
    <source>
        <strain evidence="1 2">DSM 24323</strain>
    </source>
</reference>
<evidence type="ECO:0000313" key="1">
    <source>
        <dbReference type="EMBL" id="TDT30098.1"/>
    </source>
</evidence>
<dbReference type="RefSeq" id="WP_166649313.1">
    <property type="nucleotide sequence ID" value="NZ_SOAW01000003.1"/>
</dbReference>
<dbReference type="Pfam" id="PF08012">
    <property type="entry name" value="DUF1702"/>
    <property type="match status" value="1"/>
</dbReference>